<reference evidence="3 4" key="1">
    <citation type="submission" date="2016-10" db="EMBL/GenBank/DDBJ databases">
        <authorList>
            <person name="de Groot N.N."/>
        </authorList>
    </citation>
    <scope>NUCLEOTIDE SEQUENCE [LARGE SCALE GENOMIC DNA]</scope>
    <source>
        <strain evidence="3 4">DSM 26880</strain>
    </source>
</reference>
<feature type="domain" description="M23ase beta-sheet core" evidence="2">
    <location>
        <begin position="61"/>
        <end position="179"/>
    </location>
</feature>
<evidence type="ECO:0000313" key="4">
    <source>
        <dbReference type="Proteomes" id="UP000199286"/>
    </source>
</evidence>
<feature type="signal peptide" evidence="1">
    <location>
        <begin position="1"/>
        <end position="17"/>
    </location>
</feature>
<evidence type="ECO:0000259" key="2">
    <source>
        <dbReference type="Pfam" id="PF01551"/>
    </source>
</evidence>
<evidence type="ECO:0000256" key="1">
    <source>
        <dbReference type="SAM" id="SignalP"/>
    </source>
</evidence>
<evidence type="ECO:0000313" key="3">
    <source>
        <dbReference type="EMBL" id="SDY17132.1"/>
    </source>
</evidence>
<dbReference type="SUPFAM" id="SSF51261">
    <property type="entry name" value="Duplicated hybrid motif"/>
    <property type="match status" value="1"/>
</dbReference>
<sequence>MRSLALTMLISAAGTLAAEPFLGLPIACEVGTTCFIEDYVDTDPTPGTRDYTCGLKAREGHRGTDLALPDMAAMNSGVPVLAAAPGGVEAVRDGVPDRVMTAETAGTIAEIECGNAVRIGHANGLKTLYCHLREGSVAVASGTSVEAGDALGMVGLSGQTTFPHLHFALLQGDGTAIDPFAAEKDCGPSAAGYWTDPPAYVPTGFHTAGFATALPDMAAVRDGSARASSARPDDALVLYGFVFLAEPGDVLHLRAEGPEGEIFDRRIRIDESRAQLFRAFGRRAPDTGWPPGAYRGDARLTRDDTLIGARQAYIKVSAD</sequence>
<name>A0A1H3HNV8_9RHOB</name>
<keyword evidence="1" id="KW-0732">Signal</keyword>
<dbReference type="OrthoDB" id="5489603at2"/>
<dbReference type="Gene3D" id="2.70.70.10">
    <property type="entry name" value="Glucose Permease (Domain IIA)"/>
    <property type="match status" value="1"/>
</dbReference>
<proteinExistence type="predicted"/>
<dbReference type="GO" id="GO:0004222">
    <property type="term" value="F:metalloendopeptidase activity"/>
    <property type="evidence" value="ECO:0007669"/>
    <property type="project" value="TreeGrafter"/>
</dbReference>
<dbReference type="CDD" id="cd12797">
    <property type="entry name" value="M23_peptidase"/>
    <property type="match status" value="1"/>
</dbReference>
<gene>
    <name evidence="3" type="ORF">SAMN05444340_10463</name>
</gene>
<dbReference type="InterPro" id="IPR011055">
    <property type="entry name" value="Dup_hybrid_motif"/>
</dbReference>
<keyword evidence="4" id="KW-1185">Reference proteome</keyword>
<dbReference type="Proteomes" id="UP000199286">
    <property type="component" value="Unassembled WGS sequence"/>
</dbReference>
<protein>
    <submittedName>
        <fullName evidence="3">Peptidase family M23</fullName>
    </submittedName>
</protein>
<dbReference type="EMBL" id="FNPF01000004">
    <property type="protein sequence ID" value="SDY17132.1"/>
    <property type="molecule type" value="Genomic_DNA"/>
</dbReference>
<dbReference type="STRING" id="321339.SAMN05444340_10463"/>
<dbReference type="Pfam" id="PF01551">
    <property type="entry name" value="Peptidase_M23"/>
    <property type="match status" value="1"/>
</dbReference>
<dbReference type="PANTHER" id="PTHR21666">
    <property type="entry name" value="PEPTIDASE-RELATED"/>
    <property type="match status" value="1"/>
</dbReference>
<accession>A0A1H3HNV8</accession>
<organism evidence="3 4">
    <name type="scientific">Citreimonas salinaria</name>
    <dbReference type="NCBI Taxonomy" id="321339"/>
    <lineage>
        <taxon>Bacteria</taxon>
        <taxon>Pseudomonadati</taxon>
        <taxon>Pseudomonadota</taxon>
        <taxon>Alphaproteobacteria</taxon>
        <taxon>Rhodobacterales</taxon>
        <taxon>Roseobacteraceae</taxon>
        <taxon>Citreimonas</taxon>
    </lineage>
</organism>
<dbReference type="PANTHER" id="PTHR21666:SF270">
    <property type="entry name" value="MUREIN HYDROLASE ACTIVATOR ENVC"/>
    <property type="match status" value="1"/>
</dbReference>
<feature type="chain" id="PRO_5011638935" evidence="1">
    <location>
        <begin position="18"/>
        <end position="319"/>
    </location>
</feature>
<dbReference type="InterPro" id="IPR016047">
    <property type="entry name" value="M23ase_b-sheet_dom"/>
</dbReference>
<dbReference type="InterPro" id="IPR050570">
    <property type="entry name" value="Cell_wall_metabolism_enzyme"/>
</dbReference>
<dbReference type="AlphaFoldDB" id="A0A1H3HNV8"/>
<dbReference type="RefSeq" id="WP_089881023.1">
    <property type="nucleotide sequence ID" value="NZ_FNPF01000004.1"/>
</dbReference>